<dbReference type="Proteomes" id="UP001185863">
    <property type="component" value="Unassembled WGS sequence"/>
</dbReference>
<dbReference type="RefSeq" id="WP_249354466.1">
    <property type="nucleotide sequence ID" value="NZ_JAWLUP010000129.1"/>
</dbReference>
<proteinExistence type="predicted"/>
<evidence type="ECO:0000313" key="2">
    <source>
        <dbReference type="Proteomes" id="UP001185863"/>
    </source>
</evidence>
<accession>A0AAE4V491</accession>
<dbReference type="AlphaFoldDB" id="A0AAE4V491"/>
<sequence>MMAAISHRLGALVHHGAEPEVGADTTVLRSVSSGCEVSRSTRIGRAVVVSVLIPLGVFYLGPRIYDLTATPGRLQQSVEAADRYNPSLTRLVEHERVTVSAFAALDRVRECLTDVLGMGEAVSVELSTLVGTISVDLQEILDHTGVDVAELVGSLESLSTRIGALQAPANGAATALSENRATMSAILDDVRVTAGQMHDTRLSVESAAADLSGR</sequence>
<dbReference type="EMBL" id="JAWLUP010000129">
    <property type="protein sequence ID" value="MDV7268090.1"/>
    <property type="molecule type" value="Genomic_DNA"/>
</dbReference>
<organism evidence="1 2">
    <name type="scientific">Rhodococcus oxybenzonivorans</name>
    <dbReference type="NCBI Taxonomy" id="1990687"/>
    <lineage>
        <taxon>Bacteria</taxon>
        <taxon>Bacillati</taxon>
        <taxon>Actinomycetota</taxon>
        <taxon>Actinomycetes</taxon>
        <taxon>Mycobacteriales</taxon>
        <taxon>Nocardiaceae</taxon>
        <taxon>Rhodococcus</taxon>
    </lineage>
</organism>
<reference evidence="1" key="1">
    <citation type="submission" date="2023-10" db="EMBL/GenBank/DDBJ databases">
        <title>Development of a sustainable strategy for remediation of hydrocarbon-contaminated territories based on the waste exchange concept.</title>
        <authorList>
            <person name="Krivoruchko A."/>
        </authorList>
    </citation>
    <scope>NUCLEOTIDE SEQUENCE</scope>
    <source>
        <strain evidence="1">IEGM 68</strain>
    </source>
</reference>
<protein>
    <submittedName>
        <fullName evidence="1">Uncharacterized protein</fullName>
    </submittedName>
</protein>
<evidence type="ECO:0000313" key="1">
    <source>
        <dbReference type="EMBL" id="MDV7268090.1"/>
    </source>
</evidence>
<name>A0AAE4V491_9NOCA</name>
<comment type="caution">
    <text evidence="1">The sequence shown here is derived from an EMBL/GenBank/DDBJ whole genome shotgun (WGS) entry which is preliminary data.</text>
</comment>
<gene>
    <name evidence="1" type="ORF">R4315_26575</name>
</gene>